<dbReference type="InterPro" id="IPR000073">
    <property type="entry name" value="AB_hydrolase_1"/>
</dbReference>
<name>A0A0B7KHP8_BIOOC</name>
<proteinExistence type="predicted"/>
<reference evidence="2" key="1">
    <citation type="submission" date="2015-01" db="EMBL/GenBank/DDBJ databases">
        <authorList>
            <person name="Durling Mikael"/>
        </authorList>
    </citation>
    <scope>NUCLEOTIDE SEQUENCE</scope>
</reference>
<dbReference type="Gene3D" id="3.40.50.1820">
    <property type="entry name" value="alpha/beta hydrolase"/>
    <property type="match status" value="1"/>
</dbReference>
<dbReference type="EMBL" id="CDPU01000042">
    <property type="protein sequence ID" value="CEO54405.1"/>
    <property type="molecule type" value="Genomic_DNA"/>
</dbReference>
<dbReference type="AlphaFoldDB" id="A0A0B7KHP8"/>
<dbReference type="PRINTS" id="PR00111">
    <property type="entry name" value="ABHYDROLASE"/>
</dbReference>
<accession>A0A0B7KHP8</accession>
<dbReference type="PANTHER" id="PTHR43798">
    <property type="entry name" value="MONOACYLGLYCEROL LIPASE"/>
    <property type="match status" value="1"/>
</dbReference>
<feature type="domain" description="AB hydrolase-1" evidence="1">
    <location>
        <begin position="39"/>
        <end position="168"/>
    </location>
</feature>
<dbReference type="InterPro" id="IPR029058">
    <property type="entry name" value="AB_hydrolase_fold"/>
</dbReference>
<protein>
    <recommendedName>
        <fullName evidence="1">AB hydrolase-1 domain-containing protein</fullName>
    </recommendedName>
</protein>
<gene>
    <name evidence="2" type="ORF">BN869_000010463_1</name>
</gene>
<dbReference type="PANTHER" id="PTHR43798:SF33">
    <property type="entry name" value="HYDROLASE, PUTATIVE (AFU_ORTHOLOGUE AFUA_2G14860)-RELATED"/>
    <property type="match status" value="1"/>
</dbReference>
<dbReference type="Pfam" id="PF00561">
    <property type="entry name" value="Abhydrolase_1"/>
    <property type="match status" value="1"/>
</dbReference>
<evidence type="ECO:0000259" key="1">
    <source>
        <dbReference type="Pfam" id="PF00561"/>
    </source>
</evidence>
<dbReference type="InterPro" id="IPR050266">
    <property type="entry name" value="AB_hydrolase_sf"/>
</dbReference>
<sequence>MTVPMKSRPLIWECTNLVVAGVDVTISSVRREGPLYPTLILHGFGSTKEDFVDIALVKAFSGASFIIYDTPGSGQSTSQNLDQLSIPFLVELAEEFLKSHGIENFHLIGHSMGGLTALKLAQRHPDAVLSFVNIKGNLAPEDCFLSRQVLDHPSDNPQTFFRQFVERTRKSQEFGTGIYAAALQAKVKPEVVRPTFESMVHLSDTEDLLDIFISLPCPKMFMYGEQYNTLSYLSRLSSVGVELAEIPDAAHFIMYSNPVEMWRRIALFHAKGLWEDHSNQI</sequence>
<dbReference type="GO" id="GO:0016020">
    <property type="term" value="C:membrane"/>
    <property type="evidence" value="ECO:0007669"/>
    <property type="project" value="TreeGrafter"/>
</dbReference>
<organism evidence="2">
    <name type="scientific">Bionectria ochroleuca</name>
    <name type="common">Gliocladium roseum</name>
    <dbReference type="NCBI Taxonomy" id="29856"/>
    <lineage>
        <taxon>Eukaryota</taxon>
        <taxon>Fungi</taxon>
        <taxon>Dikarya</taxon>
        <taxon>Ascomycota</taxon>
        <taxon>Pezizomycotina</taxon>
        <taxon>Sordariomycetes</taxon>
        <taxon>Hypocreomycetidae</taxon>
        <taxon>Hypocreales</taxon>
        <taxon>Bionectriaceae</taxon>
        <taxon>Clonostachys</taxon>
    </lineage>
</organism>
<dbReference type="SUPFAM" id="SSF53474">
    <property type="entry name" value="alpha/beta-Hydrolases"/>
    <property type="match status" value="1"/>
</dbReference>
<evidence type="ECO:0000313" key="2">
    <source>
        <dbReference type="EMBL" id="CEO54405.1"/>
    </source>
</evidence>